<gene>
    <name evidence="4" type="ORF">ATL42_1029</name>
</gene>
<name>A0A2A9E4Q7_9MICO</name>
<dbReference type="Proteomes" id="UP000225548">
    <property type="component" value="Unassembled WGS sequence"/>
</dbReference>
<proteinExistence type="predicted"/>
<dbReference type="PANTHER" id="PTHR30137:SF8">
    <property type="entry name" value="BLR5498 PROTEIN"/>
    <property type="match status" value="1"/>
</dbReference>
<evidence type="ECO:0000256" key="1">
    <source>
        <dbReference type="ARBA" id="ARBA00023002"/>
    </source>
</evidence>
<dbReference type="Gene3D" id="3.20.20.30">
    <property type="entry name" value="Luciferase-like domain"/>
    <property type="match status" value="1"/>
</dbReference>
<dbReference type="InterPro" id="IPR036661">
    <property type="entry name" value="Luciferase-like_sf"/>
</dbReference>
<dbReference type="AlphaFoldDB" id="A0A2A9E4Q7"/>
<sequence>MQFGIFTVGDVTTDPTTGYSPTENERIKATIQIALKAEEVGLDVFATGEHHNPPFVPSSPTTTLAFIAAQTSRILLSTSTTLITTNDPVKIAEDYATLQHLADGRMDLMLGRGNTGPVYPWFGKDIRQGIPLAVENYALLHQLWRDEVVSWEGTFRTPLQSFTSTPRPLDGVAPFVWHGSIRSPEVAEQAAYYGDGYFHNNIFWPVEHTAQMVQLYRARFEHYGHGTADQAIVGLGGQVFMRKSSQDAKREFRPYFDNAPVYGHGPSMEDFTKQTPLTVGSPQEVIDRYATMREHVGDYQRQLFLMDHAGLPLKTVLEQLDILGGEVVPALRKEFAIGRPAHVPDAPTHASLVAQAGGPVAHAVHGVDDVTGASPVDALAHEGLR</sequence>
<dbReference type="Pfam" id="PF00296">
    <property type="entry name" value="Bac_luciferase"/>
    <property type="match status" value="1"/>
</dbReference>
<accession>A0A2A9E4Q7</accession>
<feature type="domain" description="Luciferase-like" evidence="3">
    <location>
        <begin position="1"/>
        <end position="295"/>
    </location>
</feature>
<dbReference type="GO" id="GO:0005829">
    <property type="term" value="C:cytosol"/>
    <property type="evidence" value="ECO:0007669"/>
    <property type="project" value="TreeGrafter"/>
</dbReference>
<keyword evidence="2 4" id="KW-0503">Monooxygenase</keyword>
<dbReference type="InterPro" id="IPR011251">
    <property type="entry name" value="Luciferase-like_dom"/>
</dbReference>
<evidence type="ECO:0000313" key="4">
    <source>
        <dbReference type="EMBL" id="PFG33169.1"/>
    </source>
</evidence>
<dbReference type="PANTHER" id="PTHR30137">
    <property type="entry name" value="LUCIFERASE-LIKE MONOOXYGENASE"/>
    <property type="match status" value="1"/>
</dbReference>
<dbReference type="SUPFAM" id="SSF51679">
    <property type="entry name" value="Bacterial luciferase-like"/>
    <property type="match status" value="1"/>
</dbReference>
<dbReference type="OrthoDB" id="9776438at2"/>
<dbReference type="EMBL" id="PDJG01000001">
    <property type="protein sequence ID" value="PFG33169.1"/>
    <property type="molecule type" value="Genomic_DNA"/>
</dbReference>
<dbReference type="NCBIfam" id="TIGR04036">
    <property type="entry name" value="LLM_CE1758_fam"/>
    <property type="match status" value="1"/>
</dbReference>
<dbReference type="GO" id="GO:0016705">
    <property type="term" value="F:oxidoreductase activity, acting on paired donors, with incorporation or reduction of molecular oxygen"/>
    <property type="evidence" value="ECO:0007669"/>
    <property type="project" value="InterPro"/>
</dbReference>
<evidence type="ECO:0000259" key="3">
    <source>
        <dbReference type="Pfam" id="PF00296"/>
    </source>
</evidence>
<keyword evidence="1" id="KW-0560">Oxidoreductase</keyword>
<dbReference type="RefSeq" id="WP_098454415.1">
    <property type="nucleotide sequence ID" value="NZ_PDJG01000001.1"/>
</dbReference>
<reference evidence="4 5" key="1">
    <citation type="submission" date="2017-10" db="EMBL/GenBank/DDBJ databases">
        <title>Sequencing the genomes of 1000 actinobacteria strains.</title>
        <authorList>
            <person name="Klenk H.-P."/>
        </authorList>
    </citation>
    <scope>NUCLEOTIDE SEQUENCE [LARGE SCALE GENOMIC DNA]</scope>
    <source>
        <strain evidence="4 5">DSM 18966</strain>
    </source>
</reference>
<dbReference type="InterPro" id="IPR050766">
    <property type="entry name" value="Bact_Lucif_Oxidored"/>
</dbReference>
<organism evidence="4 5">
    <name type="scientific">Sanguibacter antarcticus</name>
    <dbReference type="NCBI Taxonomy" id="372484"/>
    <lineage>
        <taxon>Bacteria</taxon>
        <taxon>Bacillati</taxon>
        <taxon>Actinomycetota</taxon>
        <taxon>Actinomycetes</taxon>
        <taxon>Micrococcales</taxon>
        <taxon>Sanguibacteraceae</taxon>
        <taxon>Sanguibacter</taxon>
    </lineage>
</organism>
<dbReference type="InterPro" id="IPR023934">
    <property type="entry name" value="LLM_FMN-dep_put"/>
</dbReference>
<protein>
    <submittedName>
        <fullName evidence="4">Putative FMN-dependent luciferase-like monooxygenase</fullName>
    </submittedName>
</protein>
<comment type="caution">
    <text evidence="4">The sequence shown here is derived from an EMBL/GenBank/DDBJ whole genome shotgun (WGS) entry which is preliminary data.</text>
</comment>
<keyword evidence="5" id="KW-1185">Reference proteome</keyword>
<evidence type="ECO:0000313" key="5">
    <source>
        <dbReference type="Proteomes" id="UP000225548"/>
    </source>
</evidence>
<dbReference type="GO" id="GO:0004497">
    <property type="term" value="F:monooxygenase activity"/>
    <property type="evidence" value="ECO:0007669"/>
    <property type="project" value="UniProtKB-KW"/>
</dbReference>
<evidence type="ECO:0000256" key="2">
    <source>
        <dbReference type="ARBA" id="ARBA00023033"/>
    </source>
</evidence>